<gene>
    <name evidence="2" type="ORF">PHMEG_00031782</name>
</gene>
<dbReference type="STRING" id="4795.A0A225UWW9"/>
<dbReference type="InterPro" id="IPR036013">
    <property type="entry name" value="Band_7/SPFH_dom_sf"/>
</dbReference>
<feature type="non-terminal residue" evidence="2">
    <location>
        <position position="137"/>
    </location>
</feature>
<reference evidence="3" key="1">
    <citation type="submission" date="2017-03" db="EMBL/GenBank/DDBJ databases">
        <title>Phytopthora megakarya and P. palmivora, two closely related causual agents of cacao black pod achieved similar genome size and gene model numbers by different mechanisms.</title>
        <authorList>
            <person name="Ali S."/>
            <person name="Shao J."/>
            <person name="Larry D.J."/>
            <person name="Kronmiller B."/>
            <person name="Shen D."/>
            <person name="Strem M.D."/>
            <person name="Melnick R.L."/>
            <person name="Guiltinan M.J."/>
            <person name="Tyler B.M."/>
            <person name="Meinhardt L.W."/>
            <person name="Bailey B.A."/>
        </authorList>
    </citation>
    <scope>NUCLEOTIDE SEQUENCE [LARGE SCALE GENOMIC DNA]</scope>
    <source>
        <strain evidence="3">zdho120</strain>
    </source>
</reference>
<comment type="caution">
    <text evidence="2">The sequence shown here is derived from an EMBL/GenBank/DDBJ whole genome shotgun (WGS) entry which is preliminary data.</text>
</comment>
<evidence type="ECO:0000313" key="3">
    <source>
        <dbReference type="Proteomes" id="UP000198211"/>
    </source>
</evidence>
<accession>A0A225UWW9</accession>
<evidence type="ECO:0000313" key="2">
    <source>
        <dbReference type="EMBL" id="OWY97640.1"/>
    </source>
</evidence>
<keyword evidence="3" id="KW-1185">Reference proteome</keyword>
<dbReference type="EMBL" id="NBNE01010227">
    <property type="protein sequence ID" value="OWY97640.1"/>
    <property type="molecule type" value="Genomic_DNA"/>
</dbReference>
<evidence type="ECO:0000259" key="1">
    <source>
        <dbReference type="Pfam" id="PF01145"/>
    </source>
</evidence>
<dbReference type="Proteomes" id="UP000198211">
    <property type="component" value="Unassembled WGS sequence"/>
</dbReference>
<dbReference type="AlphaFoldDB" id="A0A225UWW9"/>
<dbReference type="OrthoDB" id="68676at2759"/>
<dbReference type="InterPro" id="IPR001107">
    <property type="entry name" value="Band_7"/>
</dbReference>
<name>A0A225UWW9_9STRA</name>
<sequence length="137" mass="15557">MRYDYHTNHLVQQDITKPVDAMKHFNAQVTDGQIPIVLTPRDPTIMTFFMKVPSGVWALKQKWNAHTGMMKPGLKMFWPSWNRVSHVVTKQAVTYSNPVNGCPTSDNVMVNIDISISFQIGPTEDDAYTFVYTLGAH</sequence>
<feature type="domain" description="Band 7" evidence="1">
    <location>
        <begin position="51"/>
        <end position="134"/>
    </location>
</feature>
<protein>
    <recommendedName>
        <fullName evidence="1">Band 7 domain-containing protein</fullName>
    </recommendedName>
</protein>
<dbReference type="SUPFAM" id="SSF117892">
    <property type="entry name" value="Band 7/SPFH domain"/>
    <property type="match status" value="1"/>
</dbReference>
<dbReference type="Pfam" id="PF01145">
    <property type="entry name" value="Band_7"/>
    <property type="match status" value="1"/>
</dbReference>
<organism evidence="2 3">
    <name type="scientific">Phytophthora megakarya</name>
    <dbReference type="NCBI Taxonomy" id="4795"/>
    <lineage>
        <taxon>Eukaryota</taxon>
        <taxon>Sar</taxon>
        <taxon>Stramenopiles</taxon>
        <taxon>Oomycota</taxon>
        <taxon>Peronosporomycetes</taxon>
        <taxon>Peronosporales</taxon>
        <taxon>Peronosporaceae</taxon>
        <taxon>Phytophthora</taxon>
    </lineage>
</organism>
<proteinExistence type="predicted"/>